<proteinExistence type="predicted"/>
<sequence length="97" mass="10804">MAHENQDPWFIKLYKPTSSKDNNYGASITTSTHYSNYSKVLVTYEVTPSKYLLNVHSMPTMRTKDGTTIQVGCYDAAIVNALIAVNLSIQHQTTGAF</sequence>
<reference evidence="1" key="1">
    <citation type="submission" date="2019-03" db="EMBL/GenBank/DDBJ databases">
        <authorList>
            <person name="Mank J."/>
            <person name="Almeida P."/>
        </authorList>
    </citation>
    <scope>NUCLEOTIDE SEQUENCE</scope>
    <source>
        <strain evidence="1">78183</strain>
    </source>
</reference>
<accession>A0A6N2KUB2</accession>
<protein>
    <submittedName>
        <fullName evidence="1">Uncharacterized protein</fullName>
    </submittedName>
</protein>
<evidence type="ECO:0000313" key="1">
    <source>
        <dbReference type="EMBL" id="VFU32131.1"/>
    </source>
</evidence>
<gene>
    <name evidence="1" type="ORF">SVIM_LOCUS139443</name>
</gene>
<dbReference type="EMBL" id="CAADRP010000779">
    <property type="protein sequence ID" value="VFU32131.1"/>
    <property type="molecule type" value="Genomic_DNA"/>
</dbReference>
<organism evidence="1">
    <name type="scientific">Salix viminalis</name>
    <name type="common">Common osier</name>
    <name type="synonym">Basket willow</name>
    <dbReference type="NCBI Taxonomy" id="40686"/>
    <lineage>
        <taxon>Eukaryota</taxon>
        <taxon>Viridiplantae</taxon>
        <taxon>Streptophyta</taxon>
        <taxon>Embryophyta</taxon>
        <taxon>Tracheophyta</taxon>
        <taxon>Spermatophyta</taxon>
        <taxon>Magnoliopsida</taxon>
        <taxon>eudicotyledons</taxon>
        <taxon>Gunneridae</taxon>
        <taxon>Pentapetalae</taxon>
        <taxon>rosids</taxon>
        <taxon>fabids</taxon>
        <taxon>Malpighiales</taxon>
        <taxon>Salicaceae</taxon>
        <taxon>Saliceae</taxon>
        <taxon>Salix</taxon>
    </lineage>
</organism>
<name>A0A6N2KUB2_SALVM</name>
<dbReference type="AlphaFoldDB" id="A0A6N2KUB2"/>